<dbReference type="Proteomes" id="UP000543224">
    <property type="component" value="Unassembled WGS sequence"/>
</dbReference>
<protein>
    <submittedName>
        <fullName evidence="1">Uncharacterized protein</fullName>
    </submittedName>
</protein>
<proteinExistence type="predicted"/>
<evidence type="ECO:0000313" key="1">
    <source>
        <dbReference type="EMBL" id="GFP24844.1"/>
    </source>
</evidence>
<gene>
    <name evidence="1" type="ORF">HKBW3S25_00282</name>
</gene>
<evidence type="ECO:0000313" key="2">
    <source>
        <dbReference type="Proteomes" id="UP000543224"/>
    </source>
</evidence>
<sequence>NFQDINKGDILEFYTRDTKAR</sequence>
<dbReference type="AlphaFoldDB" id="A0A6V8NZL1"/>
<feature type="non-terminal residue" evidence="1">
    <location>
        <position position="1"/>
    </location>
</feature>
<dbReference type="EMBL" id="BLRX01000018">
    <property type="protein sequence ID" value="GFP24844.1"/>
    <property type="molecule type" value="Genomic_DNA"/>
</dbReference>
<organism evidence="1 2">
    <name type="scientific">Candidatus Hakubella thermalkaliphila</name>
    <dbReference type="NCBI Taxonomy" id="2754717"/>
    <lineage>
        <taxon>Bacteria</taxon>
        <taxon>Bacillati</taxon>
        <taxon>Actinomycetota</taxon>
        <taxon>Actinomycetota incertae sedis</taxon>
        <taxon>Candidatus Hakubellales</taxon>
        <taxon>Candidatus Hakubellaceae</taxon>
        <taxon>Candidatus Hakubella</taxon>
    </lineage>
</organism>
<reference evidence="1 2" key="1">
    <citation type="journal article" date="2020" name="Front. Microbiol.">
        <title>Single-cell genomics of novel Actinobacteria with the Wood-Ljungdahl pathway discovered in a serpentinizing system.</title>
        <authorList>
            <person name="Merino N."/>
            <person name="Kawai M."/>
            <person name="Boyd E.S."/>
            <person name="Colman D.R."/>
            <person name="McGlynn S.E."/>
            <person name="Nealson K.H."/>
            <person name="Kurokawa K."/>
            <person name="Hongoh Y."/>
        </authorList>
    </citation>
    <scope>NUCLEOTIDE SEQUENCE [LARGE SCALE GENOMIC DNA]</scope>
    <source>
        <strain evidence="1 2">S25</strain>
    </source>
</reference>
<name>A0A6V8NZL1_9ACTN</name>
<comment type="caution">
    <text evidence="1">The sequence shown here is derived from an EMBL/GenBank/DDBJ whole genome shotgun (WGS) entry which is preliminary data.</text>
</comment>
<accession>A0A6V8NZL1</accession>